<evidence type="ECO:0000313" key="3">
    <source>
        <dbReference type="RefSeq" id="XP_017033762.1"/>
    </source>
</evidence>
<protein>
    <recommendedName>
        <fullName evidence="1">CHK kinase-like domain-containing protein</fullName>
    </recommendedName>
</protein>
<dbReference type="AlphaFoldDB" id="A0A6P4IXI0"/>
<evidence type="ECO:0000313" key="2">
    <source>
        <dbReference type="Proteomes" id="UP001652661"/>
    </source>
</evidence>
<dbReference type="InterPro" id="IPR004119">
    <property type="entry name" value="EcKL"/>
</dbReference>
<sequence>MVQGKEEGTIEQFPAWLNQELFREYLERDFPDLKTVKSFRLETTGGNGENYTTLLLRAKFELELKDGSQQSTSYMAKVLPNNGNRENVISWQVFEKERTTYGQYVPEFEQMYRDAGKKITFGAHYYEPKEPLKEEEVIVLEDLGRRGFRNVNRHIGLDIQHAEAVLEKLAHFHAASAVRFQLKGAYPAVYNRNLCSKQDDFKEFRHNQIKAFVEALPLYEASDLAQSVESFGRQAEDMFQQYAPQIDGEFRVLNHGDAWCNNFMFQYDKSTGKISEIYFVDLQMSRFCSPAQDLLYFILSSTQLDIKIAKFDHFIKYYHDKLTENLKLLKYPKQLPSLRGLHQSIFTYGDWILPIITVLLPIVLVDGSDDANMDSMMDSEGSGEKFRNNLFKNPRIIRNQKEILPWAHRRGAFEVPK</sequence>
<feature type="domain" description="CHK kinase-like" evidence="1">
    <location>
        <begin position="138"/>
        <end position="328"/>
    </location>
</feature>
<dbReference type="Gene3D" id="3.90.1200.10">
    <property type="match status" value="1"/>
</dbReference>
<dbReference type="InterPro" id="IPR015897">
    <property type="entry name" value="CHK_kinase-like"/>
</dbReference>
<evidence type="ECO:0000259" key="1">
    <source>
        <dbReference type="SMART" id="SM00587"/>
    </source>
</evidence>
<dbReference type="SUPFAM" id="SSF56112">
    <property type="entry name" value="Protein kinase-like (PK-like)"/>
    <property type="match status" value="1"/>
</dbReference>
<reference evidence="3" key="1">
    <citation type="submission" date="2025-08" db="UniProtKB">
        <authorList>
            <consortium name="RefSeq"/>
        </authorList>
    </citation>
    <scope>IDENTIFICATION</scope>
    <source>
        <strain evidence="3">14028-0561.14</strain>
        <tissue evidence="3">Whole fly</tissue>
    </source>
</reference>
<dbReference type="RefSeq" id="XP_017033762.1">
    <property type="nucleotide sequence ID" value="XM_017178273.3"/>
</dbReference>
<dbReference type="SMART" id="SM00587">
    <property type="entry name" value="CHK"/>
    <property type="match status" value="1"/>
</dbReference>
<keyword evidence="2" id="KW-1185">Reference proteome</keyword>
<name>A0A6P4IXI0_DROKI</name>
<gene>
    <name evidence="3" type="primary">LOC108082753</name>
</gene>
<dbReference type="GeneID" id="108082753"/>
<dbReference type="InterPro" id="IPR011009">
    <property type="entry name" value="Kinase-like_dom_sf"/>
</dbReference>
<dbReference type="Proteomes" id="UP001652661">
    <property type="component" value="Chromosome 3R"/>
</dbReference>
<dbReference type="OrthoDB" id="191037at2759"/>
<accession>A0A6P4IXI0</accession>
<organism evidence="2 3">
    <name type="scientific">Drosophila kikkawai</name>
    <name type="common">Fruit fly</name>
    <dbReference type="NCBI Taxonomy" id="30033"/>
    <lineage>
        <taxon>Eukaryota</taxon>
        <taxon>Metazoa</taxon>
        <taxon>Ecdysozoa</taxon>
        <taxon>Arthropoda</taxon>
        <taxon>Hexapoda</taxon>
        <taxon>Insecta</taxon>
        <taxon>Pterygota</taxon>
        <taxon>Neoptera</taxon>
        <taxon>Endopterygota</taxon>
        <taxon>Diptera</taxon>
        <taxon>Brachycera</taxon>
        <taxon>Muscomorpha</taxon>
        <taxon>Ephydroidea</taxon>
        <taxon>Drosophilidae</taxon>
        <taxon>Drosophila</taxon>
        <taxon>Sophophora</taxon>
    </lineage>
</organism>
<dbReference type="PANTHER" id="PTHR11012:SF6">
    <property type="entry name" value="CHK DOMAIN OV1-RELATED"/>
    <property type="match status" value="1"/>
</dbReference>
<dbReference type="PANTHER" id="PTHR11012">
    <property type="entry name" value="PROTEIN KINASE-LIKE DOMAIN-CONTAINING"/>
    <property type="match status" value="1"/>
</dbReference>
<dbReference type="Pfam" id="PF02958">
    <property type="entry name" value="EcKL"/>
    <property type="match status" value="1"/>
</dbReference>
<proteinExistence type="predicted"/>